<reference evidence="1 2" key="1">
    <citation type="submission" date="2017-09" db="EMBL/GenBank/DDBJ databases">
        <title>Large-scale bioinformatics analysis of Bacillus genomes uncovers conserved roles of natural products in bacterial physiology.</title>
        <authorList>
            <consortium name="Agbiome Team Llc"/>
            <person name="Bleich R.M."/>
            <person name="Grubbs K.J."/>
            <person name="Santa Maria K.C."/>
            <person name="Allen S.E."/>
            <person name="Farag S."/>
            <person name="Shank E.A."/>
            <person name="Bowers A."/>
        </authorList>
    </citation>
    <scope>NUCLEOTIDE SEQUENCE [LARGE SCALE GENOMIC DNA]</scope>
    <source>
        <strain evidence="1 2">AFS080080</strain>
    </source>
</reference>
<sequence>MYYPLFSQYTLTTIFHLEIYDCTNTVWVEKIGGTNSASSYRSDSSFHFSVADTHILCYLFTLYYTFQ</sequence>
<gene>
    <name evidence="1" type="ORF">COL66_16135</name>
</gene>
<dbReference type="EMBL" id="NVGE01000020">
    <property type="protein sequence ID" value="PFZ29414.1"/>
    <property type="molecule type" value="Genomic_DNA"/>
</dbReference>
<accession>A0A2B5IX62</accession>
<organism evidence="1 2">
    <name type="scientific">Bacillus wiedmannii</name>
    <dbReference type="NCBI Taxonomy" id="1890302"/>
    <lineage>
        <taxon>Bacteria</taxon>
        <taxon>Bacillati</taxon>
        <taxon>Bacillota</taxon>
        <taxon>Bacilli</taxon>
        <taxon>Bacillales</taxon>
        <taxon>Bacillaceae</taxon>
        <taxon>Bacillus</taxon>
        <taxon>Bacillus cereus group</taxon>
    </lineage>
</organism>
<evidence type="ECO:0000313" key="2">
    <source>
        <dbReference type="Proteomes" id="UP000223311"/>
    </source>
</evidence>
<dbReference type="Proteomes" id="UP000223311">
    <property type="component" value="Unassembled WGS sequence"/>
</dbReference>
<dbReference type="AlphaFoldDB" id="A0A2B5IX62"/>
<proteinExistence type="predicted"/>
<protein>
    <submittedName>
        <fullName evidence="1">Uncharacterized protein</fullName>
    </submittedName>
</protein>
<evidence type="ECO:0000313" key="1">
    <source>
        <dbReference type="EMBL" id="PFZ29414.1"/>
    </source>
</evidence>
<comment type="caution">
    <text evidence="1">The sequence shown here is derived from an EMBL/GenBank/DDBJ whole genome shotgun (WGS) entry which is preliminary data.</text>
</comment>
<name>A0A2B5IX62_9BACI</name>